<dbReference type="SUPFAM" id="SSF109604">
    <property type="entry name" value="HD-domain/PDEase-like"/>
    <property type="match status" value="1"/>
</dbReference>
<dbReference type="PROSITE" id="PS51831">
    <property type="entry name" value="HD"/>
    <property type="match status" value="1"/>
</dbReference>
<dbReference type="InterPro" id="IPR006674">
    <property type="entry name" value="HD_domain"/>
</dbReference>
<evidence type="ECO:0000313" key="2">
    <source>
        <dbReference type="EMBL" id="AKI96881.1"/>
    </source>
</evidence>
<keyword evidence="2" id="KW-0378">Hydrolase</keyword>
<dbReference type="CDD" id="cd00077">
    <property type="entry name" value="HDc"/>
    <property type="match status" value="1"/>
</dbReference>
<organism evidence="2 3">
    <name type="scientific">Kosmotoga pacifica</name>
    <dbReference type="NCBI Taxonomy" id="1330330"/>
    <lineage>
        <taxon>Bacteria</taxon>
        <taxon>Thermotogati</taxon>
        <taxon>Thermotogota</taxon>
        <taxon>Thermotogae</taxon>
        <taxon>Kosmotogales</taxon>
        <taxon>Kosmotogaceae</taxon>
        <taxon>Kosmotoga</taxon>
    </lineage>
</organism>
<keyword evidence="3" id="KW-1185">Reference proteome</keyword>
<dbReference type="EMBL" id="CP011232">
    <property type="protein sequence ID" value="AKI96881.1"/>
    <property type="molecule type" value="Genomic_DNA"/>
</dbReference>
<dbReference type="PANTHER" id="PTHR11373">
    <property type="entry name" value="DEOXYNUCLEOSIDE TRIPHOSPHATE TRIPHOSPHOHYDROLASE"/>
    <property type="match status" value="1"/>
</dbReference>
<dbReference type="GO" id="GO:0006203">
    <property type="term" value="P:dGTP catabolic process"/>
    <property type="evidence" value="ECO:0007669"/>
    <property type="project" value="TreeGrafter"/>
</dbReference>
<protein>
    <submittedName>
        <fullName evidence="2">Metal-dependent phosphohydrolase</fullName>
    </submittedName>
</protein>
<dbReference type="Proteomes" id="UP000035159">
    <property type="component" value="Chromosome"/>
</dbReference>
<evidence type="ECO:0000313" key="3">
    <source>
        <dbReference type="Proteomes" id="UP000035159"/>
    </source>
</evidence>
<evidence type="ECO:0000259" key="1">
    <source>
        <dbReference type="PROSITE" id="PS51831"/>
    </source>
</evidence>
<dbReference type="Pfam" id="PF01966">
    <property type="entry name" value="HD"/>
    <property type="match status" value="1"/>
</dbReference>
<sequence length="506" mass="59189">MYYKVSRDPIYTEIYLYPLEVLIVDTKPVQRLRFLSQLAGAESVYPGATHTRLSHSMGTMHIAGLYASHLFPNDLKRERILRLAGLLHDIGHGPYSHQFDDVVYSRAGFEQGHDTYRKRILLEYYPKALVERYENIRDNNLKKAIDEELKEIIGENVELLEAFDSLMREINDVFEGEKRGSLDFNIIQGPLGADRLDFVLRDSYFAGTRHFGTGSLERIIRGSLIVEGERLAYSLKVIDDIYTTLFSRFMMYKNVYFHKTARAADLMIQEILKFAYGPLELRKRLEQINDFLELTDNRLLDEIEIRFDQMVKKLSMRLKENEELTKEKVLAGDLNVELSSDEYDLLMAYINVQRFRIRDLWKLVMEISFSTTGVDPSVVSGSVAIDALTKMKLKLEVAQEQAEEDDKKLLIELLANFDELFRIDTPYKLSLAHPQEFLSSSVYLFDDKRGDVLSFEDFERRYPAYHLISSNLIQIVRIYCTRDVRWLLRKYKIIPEESRINITTRW</sequence>
<dbReference type="OrthoDB" id="9803619at2"/>
<dbReference type="InterPro" id="IPR003607">
    <property type="entry name" value="HD/PDEase_dom"/>
</dbReference>
<dbReference type="InterPro" id="IPR050135">
    <property type="entry name" value="dGTPase-like"/>
</dbReference>
<gene>
    <name evidence="2" type="ORF">IX53_02525</name>
</gene>
<proteinExistence type="predicted"/>
<reference evidence="2 3" key="1">
    <citation type="submission" date="2015-04" db="EMBL/GenBank/DDBJ databases">
        <title>Complete Genome Sequence of Kosmotoga pacifica SLHLJ1.</title>
        <authorList>
            <person name="Jiang L.J."/>
            <person name="Shao Z.Z."/>
            <person name="Jebbar M."/>
        </authorList>
    </citation>
    <scope>NUCLEOTIDE SEQUENCE [LARGE SCALE GENOMIC DNA]</scope>
    <source>
        <strain evidence="2 3">SLHLJ1</strain>
    </source>
</reference>
<dbReference type="SMART" id="SM00471">
    <property type="entry name" value="HDc"/>
    <property type="match status" value="1"/>
</dbReference>
<feature type="domain" description="HD" evidence="1">
    <location>
        <begin position="52"/>
        <end position="166"/>
    </location>
</feature>
<dbReference type="KEGG" id="kpf:IX53_02525"/>
<dbReference type="InterPro" id="IPR045509">
    <property type="entry name" value="HD_assoc_2"/>
</dbReference>
<dbReference type="Gene3D" id="1.10.3210.10">
    <property type="entry name" value="Hypothetical protein af1432"/>
    <property type="match status" value="1"/>
</dbReference>
<dbReference type="STRING" id="1330330.IX53_02525"/>
<dbReference type="RefSeq" id="WP_047754016.1">
    <property type="nucleotide sequence ID" value="NZ_CAJUHA010000004.1"/>
</dbReference>
<dbReference type="Pfam" id="PF19276">
    <property type="entry name" value="HD_assoc_2"/>
    <property type="match status" value="1"/>
</dbReference>
<name>A0A0G2Z9W1_9BACT</name>
<dbReference type="AlphaFoldDB" id="A0A0G2Z9W1"/>
<dbReference type="GO" id="GO:0008832">
    <property type="term" value="F:dGTPase activity"/>
    <property type="evidence" value="ECO:0007669"/>
    <property type="project" value="TreeGrafter"/>
</dbReference>
<accession>A0A0G2Z9W1</accession>
<dbReference type="PANTHER" id="PTHR11373:SF4">
    <property type="entry name" value="DEOXYNUCLEOSIDE TRIPHOSPHATE TRIPHOSPHOHYDROLASE SAMHD1"/>
    <property type="match status" value="1"/>
</dbReference>
<dbReference type="PATRIC" id="fig|1330330.3.peg.513"/>